<dbReference type="AlphaFoldDB" id="G3TVA0"/>
<comment type="subcellular location">
    <subcellularLocation>
        <location evidence="1">Cell membrane</location>
        <topology evidence="1">Multi-pass membrane protein</topology>
    </subcellularLocation>
</comment>
<dbReference type="PANTHER" id="PTHR48001">
    <property type="entry name" value="OLFACTORY RECEPTOR"/>
    <property type="match status" value="1"/>
</dbReference>
<dbReference type="InterPro" id="IPR017452">
    <property type="entry name" value="GPCR_Rhodpsn_7TM"/>
</dbReference>
<dbReference type="GO" id="GO:0004930">
    <property type="term" value="F:G protein-coupled receptor activity"/>
    <property type="evidence" value="ECO:0007669"/>
    <property type="project" value="UniProtKB-KW"/>
</dbReference>
<reference evidence="11" key="2">
    <citation type="submission" date="2025-08" db="UniProtKB">
        <authorList>
            <consortium name="Ensembl"/>
        </authorList>
    </citation>
    <scope>IDENTIFICATION</scope>
    <source>
        <strain evidence="11">Isolate ISIS603380</strain>
    </source>
</reference>
<name>G3TVA0_LOXAF</name>
<feature type="transmembrane region" description="Helical" evidence="9">
    <location>
        <begin position="24"/>
        <end position="42"/>
    </location>
</feature>
<dbReference type="Ensembl" id="ENSLAFT00000027881.1">
    <property type="protein sequence ID" value="ENSLAFP00000019508.1"/>
    <property type="gene ID" value="ENSLAFG00000032026.1"/>
</dbReference>
<proteinExistence type="predicted"/>
<keyword evidence="3 9" id="KW-0812">Transmembrane</keyword>
<feature type="transmembrane region" description="Helical" evidence="9">
    <location>
        <begin position="83"/>
        <end position="100"/>
    </location>
</feature>
<feature type="transmembrane region" description="Helical" evidence="9">
    <location>
        <begin position="256"/>
        <end position="274"/>
    </location>
</feature>
<keyword evidence="6 9" id="KW-0472">Membrane</keyword>
<evidence type="ECO:0000256" key="3">
    <source>
        <dbReference type="ARBA" id="ARBA00022692"/>
    </source>
</evidence>
<dbReference type="FunFam" id="1.20.1070.10:FF:000015">
    <property type="entry name" value="Olfactory receptor"/>
    <property type="match status" value="1"/>
</dbReference>
<dbReference type="InParanoid" id="G3TVA0"/>
<dbReference type="STRING" id="9785.ENSLAFP00000019508"/>
<organism evidence="11 12">
    <name type="scientific">Loxodonta africana</name>
    <name type="common">African elephant</name>
    <dbReference type="NCBI Taxonomy" id="9785"/>
    <lineage>
        <taxon>Eukaryota</taxon>
        <taxon>Metazoa</taxon>
        <taxon>Chordata</taxon>
        <taxon>Craniata</taxon>
        <taxon>Vertebrata</taxon>
        <taxon>Euteleostomi</taxon>
        <taxon>Mammalia</taxon>
        <taxon>Eutheria</taxon>
        <taxon>Afrotheria</taxon>
        <taxon>Proboscidea</taxon>
        <taxon>Elephantidae</taxon>
        <taxon>Loxodonta</taxon>
    </lineage>
</organism>
<dbReference type="GO" id="GO:0004984">
    <property type="term" value="F:olfactory receptor activity"/>
    <property type="evidence" value="ECO:0007669"/>
    <property type="project" value="InterPro"/>
</dbReference>
<keyword evidence="8" id="KW-0807">Transducer</keyword>
<evidence type="ECO:0000259" key="10">
    <source>
        <dbReference type="PROSITE" id="PS50262"/>
    </source>
</evidence>
<keyword evidence="4 9" id="KW-1133">Transmembrane helix</keyword>
<dbReference type="eggNOG" id="ENOG502RA1G">
    <property type="taxonomic scope" value="Eukaryota"/>
</dbReference>
<evidence type="ECO:0000256" key="4">
    <source>
        <dbReference type="ARBA" id="ARBA00022989"/>
    </source>
</evidence>
<dbReference type="PROSITE" id="PS50262">
    <property type="entry name" value="G_PROTEIN_RECEP_F1_2"/>
    <property type="match status" value="1"/>
</dbReference>
<keyword evidence="7" id="KW-0675">Receptor</keyword>
<reference evidence="11 12" key="1">
    <citation type="submission" date="2009-06" db="EMBL/GenBank/DDBJ databases">
        <title>The Genome Sequence of Loxodonta africana (African elephant).</title>
        <authorList>
            <person name="Di Palma F."/>
            <person name="Heiman D."/>
            <person name="Young S."/>
            <person name="Johnson J."/>
            <person name="Lander E.S."/>
            <person name="Lindblad-Toh K."/>
        </authorList>
    </citation>
    <scope>NUCLEOTIDE SEQUENCE [LARGE SCALE GENOMIC DNA]</scope>
    <source>
        <strain evidence="11 12">Isolate ISIS603380</strain>
    </source>
</reference>
<evidence type="ECO:0000256" key="7">
    <source>
        <dbReference type="ARBA" id="ARBA00023170"/>
    </source>
</evidence>
<evidence type="ECO:0000313" key="11">
    <source>
        <dbReference type="Ensembl" id="ENSLAFP00000019508.1"/>
    </source>
</evidence>
<dbReference type="SUPFAM" id="SSF81321">
    <property type="entry name" value="Family A G protein-coupled receptor-like"/>
    <property type="match status" value="1"/>
</dbReference>
<dbReference type="Gene3D" id="1.20.1070.10">
    <property type="entry name" value="Rhodopsin 7-helix transmembrane proteins"/>
    <property type="match status" value="1"/>
</dbReference>
<keyword evidence="5" id="KW-0297">G-protein coupled receptor</keyword>
<dbReference type="GO" id="GO:0005886">
    <property type="term" value="C:plasma membrane"/>
    <property type="evidence" value="ECO:0007669"/>
    <property type="project" value="UniProtKB-SubCell"/>
</dbReference>
<evidence type="ECO:0000256" key="5">
    <source>
        <dbReference type="ARBA" id="ARBA00023040"/>
    </source>
</evidence>
<protein>
    <recommendedName>
        <fullName evidence="10">G-protein coupled receptors family 1 profile domain-containing protein</fullName>
    </recommendedName>
</protein>
<dbReference type="InterPro" id="IPR000725">
    <property type="entry name" value="Olfact_rcpt"/>
</dbReference>
<evidence type="ECO:0000256" key="6">
    <source>
        <dbReference type="ARBA" id="ARBA00023136"/>
    </source>
</evidence>
<reference evidence="11" key="3">
    <citation type="submission" date="2025-09" db="UniProtKB">
        <authorList>
            <consortium name="Ensembl"/>
        </authorList>
    </citation>
    <scope>IDENTIFICATION</scope>
    <source>
        <strain evidence="11">Isolate ISIS603380</strain>
    </source>
</reference>
<keyword evidence="12" id="KW-1185">Reference proteome</keyword>
<evidence type="ECO:0000256" key="8">
    <source>
        <dbReference type="ARBA" id="ARBA00023224"/>
    </source>
</evidence>
<feature type="domain" description="G-protein coupled receptors family 1 profile" evidence="10">
    <location>
        <begin position="34"/>
        <end position="274"/>
    </location>
</feature>
<evidence type="ECO:0000256" key="2">
    <source>
        <dbReference type="ARBA" id="ARBA00022475"/>
    </source>
</evidence>
<dbReference type="Pfam" id="PF13853">
    <property type="entry name" value="7tm_4"/>
    <property type="match status" value="1"/>
</dbReference>
<evidence type="ECO:0000313" key="12">
    <source>
        <dbReference type="Proteomes" id="UP000007646"/>
    </source>
</evidence>
<dbReference type="PRINTS" id="PR00245">
    <property type="entry name" value="OLFACTORYR"/>
</dbReference>
<evidence type="ECO:0000256" key="9">
    <source>
        <dbReference type="SAM" id="Phobius"/>
    </source>
</evidence>
<feature type="transmembrane region" description="Helical" evidence="9">
    <location>
        <begin position="221"/>
        <end position="244"/>
    </location>
</feature>
<dbReference type="OMA" id="HPNEILM"/>
<keyword evidence="2" id="KW-1003">Cell membrane</keyword>
<accession>G3TVA0</accession>
<dbReference type="HOGENOM" id="CLU_012526_1_3_1"/>
<evidence type="ECO:0000256" key="1">
    <source>
        <dbReference type="ARBA" id="ARBA00004651"/>
    </source>
</evidence>
<dbReference type="Proteomes" id="UP000007646">
    <property type="component" value="Unassembled WGS sequence"/>
</dbReference>
<sequence>KAPNELQQTPDFVLLGLFSHPEQWQYFFGLFLALSLLLLLAISTDTHLHTPRYFFLGQLSLVDLCFTSTTDPKMLETLWTSNGSIFFSGCLVQLYFFPVFADLDNLLVTAMAIDCYAAICHPLHSPLLMTSCRCGLMTAGSWGLAHSISLIHTLLLPQLSFYINQEIPHFFCDLGPLLWLSCSDVHLRFLGISPLLCLISSYAYIFHSVARAPSAQGKKKALATCSSHLSMVFLFYSTVFAAYLKHPSTSHSPGELIAAVMYALATPTLKPFIYSPRNKDVNSSLKRIL</sequence>
<feature type="transmembrane region" description="Helical" evidence="9">
    <location>
        <begin position="187"/>
        <end position="209"/>
    </location>
</feature>
<dbReference type="GeneTree" id="ENSGT00870000136672"/>